<feature type="coiled-coil region" evidence="1">
    <location>
        <begin position="58"/>
        <end position="93"/>
    </location>
</feature>
<keyword evidence="1" id="KW-0175">Coiled coil</keyword>
<dbReference type="EMBL" id="CAJNJA010007543">
    <property type="protein sequence ID" value="CAE7226043.1"/>
    <property type="molecule type" value="Genomic_DNA"/>
</dbReference>
<organism evidence="2 3">
    <name type="scientific">Symbiodinium necroappetens</name>
    <dbReference type="NCBI Taxonomy" id="1628268"/>
    <lineage>
        <taxon>Eukaryota</taxon>
        <taxon>Sar</taxon>
        <taxon>Alveolata</taxon>
        <taxon>Dinophyceae</taxon>
        <taxon>Suessiales</taxon>
        <taxon>Symbiodiniaceae</taxon>
        <taxon>Symbiodinium</taxon>
    </lineage>
</organism>
<dbReference type="AlphaFoldDB" id="A0A812K926"/>
<sequence length="467" mass="51992">MREAYLREVAGLRQQLVRKEQAEADLECWPLLQCDSRERGAEFVPDIISHFSVHESLSQEVEDRLEEQRKRMEEQHQSELERLMKENLELLHKFKNKAMQEKHENKATETVSVQHASIEVQTSDDAHGASIAANMPSEDADIEVDELDCLDLDVLVTTVEIPEARRPLVQGDGQAHIARTIADGLEGVLRLRRYLIRRPSDVRSHRWQATTEALDARLPRPLGEKPPQHQGSTWVFAKLFFNRITEDTSVSDLESNASSVGPDLSHPASKRTVNVVNTSECAIQTALVAWMKVTGIGISEGSGIIDSAQFGWLERGSSEVWGAASVYSDLSIFRFLTKSAKSARRFEINMYEKPCWAVSNNSGFCFKILGFIGIWPSPPLNAELYFVWKEPRSTVYTLFACSQSAIDTTAAQVSSMSTQVDPIMLGLVDVQDLSFLQGCLPRSTAKSRADVVTPASLGVACDLAKAT</sequence>
<name>A0A812K926_9DINO</name>
<dbReference type="OrthoDB" id="433968at2759"/>
<accession>A0A812K926</accession>
<comment type="caution">
    <text evidence="2">The sequence shown here is derived from an EMBL/GenBank/DDBJ whole genome shotgun (WGS) entry which is preliminary data.</text>
</comment>
<evidence type="ECO:0000313" key="2">
    <source>
        <dbReference type="EMBL" id="CAE7226043.1"/>
    </source>
</evidence>
<evidence type="ECO:0000256" key="1">
    <source>
        <dbReference type="SAM" id="Coils"/>
    </source>
</evidence>
<evidence type="ECO:0000313" key="3">
    <source>
        <dbReference type="Proteomes" id="UP000601435"/>
    </source>
</evidence>
<proteinExistence type="predicted"/>
<protein>
    <submittedName>
        <fullName evidence="2">Uncharacterized protein</fullName>
    </submittedName>
</protein>
<dbReference type="Proteomes" id="UP000601435">
    <property type="component" value="Unassembled WGS sequence"/>
</dbReference>
<gene>
    <name evidence="2" type="ORF">SNEC2469_LOCUS3196</name>
</gene>
<keyword evidence="3" id="KW-1185">Reference proteome</keyword>
<reference evidence="2" key="1">
    <citation type="submission" date="2021-02" db="EMBL/GenBank/DDBJ databases">
        <authorList>
            <person name="Dougan E. K."/>
            <person name="Rhodes N."/>
            <person name="Thang M."/>
            <person name="Chan C."/>
        </authorList>
    </citation>
    <scope>NUCLEOTIDE SEQUENCE</scope>
</reference>